<keyword evidence="12" id="KW-0539">Nucleus</keyword>
<feature type="compositionally biased region" description="Acidic residues" evidence="13">
    <location>
        <begin position="37"/>
        <end position="46"/>
    </location>
</feature>
<proteinExistence type="inferred from homology"/>
<evidence type="ECO:0000256" key="7">
    <source>
        <dbReference type="ARBA" id="ARBA00022816"/>
    </source>
</evidence>
<feature type="region of interest" description="Disordered" evidence="13">
    <location>
        <begin position="461"/>
        <end position="533"/>
    </location>
</feature>
<dbReference type="GO" id="GO:0008380">
    <property type="term" value="P:RNA splicing"/>
    <property type="evidence" value="ECO:0007669"/>
    <property type="project" value="UniProtKB-KW"/>
</dbReference>
<keyword evidence="8" id="KW-0810">Translation regulation</keyword>
<dbReference type="GO" id="GO:0006417">
    <property type="term" value="P:regulation of translation"/>
    <property type="evidence" value="ECO:0007669"/>
    <property type="project" value="UniProtKB-KW"/>
</dbReference>
<dbReference type="GO" id="GO:0051028">
    <property type="term" value="P:mRNA transport"/>
    <property type="evidence" value="ECO:0007669"/>
    <property type="project" value="UniProtKB-KW"/>
</dbReference>
<feature type="compositionally biased region" description="Polar residues" evidence="13">
    <location>
        <begin position="272"/>
        <end position="289"/>
    </location>
</feature>
<keyword evidence="14" id="KW-1133">Transmembrane helix</keyword>
<comment type="caution">
    <text evidence="16">The sequence shown here is derived from an EMBL/GenBank/DDBJ whole genome shotgun (WGS) entry which is preliminary data.</text>
</comment>
<evidence type="ECO:0000256" key="13">
    <source>
        <dbReference type="SAM" id="MobiDB-lite"/>
    </source>
</evidence>
<dbReference type="AlphaFoldDB" id="A0ABD1VCA2"/>
<keyword evidence="14" id="KW-0472">Membrane</keyword>
<evidence type="ECO:0000256" key="5">
    <source>
        <dbReference type="ARBA" id="ARBA00022490"/>
    </source>
</evidence>
<evidence type="ECO:0000256" key="14">
    <source>
        <dbReference type="SAM" id="Phobius"/>
    </source>
</evidence>
<dbReference type="InterPro" id="IPR044796">
    <property type="entry name" value="MLN51_plant"/>
</dbReference>
<evidence type="ECO:0000256" key="12">
    <source>
        <dbReference type="ARBA" id="ARBA00023242"/>
    </source>
</evidence>
<evidence type="ECO:0000259" key="15">
    <source>
        <dbReference type="SMART" id="SM01044"/>
    </source>
</evidence>
<evidence type="ECO:0000313" key="16">
    <source>
        <dbReference type="EMBL" id="KAL2534140.1"/>
    </source>
</evidence>
<keyword evidence="10" id="KW-0866">Nonsense-mediated mRNA decay</keyword>
<feature type="domain" description="Btz" evidence="15">
    <location>
        <begin position="120"/>
        <end position="226"/>
    </location>
</feature>
<evidence type="ECO:0000256" key="1">
    <source>
        <dbReference type="ARBA" id="ARBA00004123"/>
    </source>
</evidence>
<dbReference type="Proteomes" id="UP001604336">
    <property type="component" value="Unassembled WGS sequence"/>
</dbReference>
<feature type="compositionally biased region" description="Low complexity" evidence="13">
    <location>
        <begin position="243"/>
        <end position="256"/>
    </location>
</feature>
<evidence type="ECO:0000256" key="3">
    <source>
        <dbReference type="ARBA" id="ARBA00009548"/>
    </source>
</evidence>
<organism evidence="16 17">
    <name type="scientific">Abeliophyllum distichum</name>
    <dbReference type="NCBI Taxonomy" id="126358"/>
    <lineage>
        <taxon>Eukaryota</taxon>
        <taxon>Viridiplantae</taxon>
        <taxon>Streptophyta</taxon>
        <taxon>Embryophyta</taxon>
        <taxon>Tracheophyta</taxon>
        <taxon>Spermatophyta</taxon>
        <taxon>Magnoliopsida</taxon>
        <taxon>eudicotyledons</taxon>
        <taxon>Gunneridae</taxon>
        <taxon>Pentapetalae</taxon>
        <taxon>asterids</taxon>
        <taxon>lamiids</taxon>
        <taxon>Lamiales</taxon>
        <taxon>Oleaceae</taxon>
        <taxon>Forsythieae</taxon>
        <taxon>Abeliophyllum</taxon>
    </lineage>
</organism>
<keyword evidence="14" id="KW-0812">Transmembrane</keyword>
<feature type="region of interest" description="Disordered" evidence="13">
    <location>
        <begin position="167"/>
        <end position="314"/>
    </location>
</feature>
<dbReference type="GO" id="GO:0006397">
    <property type="term" value="P:mRNA processing"/>
    <property type="evidence" value="ECO:0007669"/>
    <property type="project" value="UniProtKB-KW"/>
</dbReference>
<feature type="compositionally biased region" description="Acidic residues" evidence="13">
    <location>
        <begin position="7"/>
        <end position="22"/>
    </location>
</feature>
<feature type="compositionally biased region" description="Polar residues" evidence="13">
    <location>
        <begin position="414"/>
        <end position="433"/>
    </location>
</feature>
<evidence type="ECO:0000256" key="10">
    <source>
        <dbReference type="ARBA" id="ARBA00023161"/>
    </source>
</evidence>
<feature type="region of interest" description="Disordered" evidence="13">
    <location>
        <begin position="1"/>
        <end position="98"/>
    </location>
</feature>
<protein>
    <submittedName>
        <fullName evidence="16">CASC3/Barentsz eIF4AIII binding</fullName>
    </submittedName>
</protein>
<dbReference type="EMBL" id="JBFOLK010000002">
    <property type="protein sequence ID" value="KAL2534140.1"/>
    <property type="molecule type" value="Genomic_DNA"/>
</dbReference>
<keyword evidence="6" id="KW-0507">mRNA processing</keyword>
<feature type="compositionally biased region" description="Basic and acidic residues" evidence="13">
    <location>
        <begin position="516"/>
        <end position="526"/>
    </location>
</feature>
<dbReference type="GO" id="GO:0005737">
    <property type="term" value="C:cytoplasm"/>
    <property type="evidence" value="ECO:0007669"/>
    <property type="project" value="UniProtKB-SubCell"/>
</dbReference>
<evidence type="ECO:0000313" key="17">
    <source>
        <dbReference type="Proteomes" id="UP001604336"/>
    </source>
</evidence>
<gene>
    <name evidence="16" type="ORF">Adt_07491</name>
</gene>
<comment type="similarity">
    <text evidence="3">Belongs to the CASC3 family.</text>
</comment>
<evidence type="ECO:0000256" key="6">
    <source>
        <dbReference type="ARBA" id="ARBA00022664"/>
    </source>
</evidence>
<dbReference type="GO" id="GO:0003723">
    <property type="term" value="F:RNA binding"/>
    <property type="evidence" value="ECO:0007669"/>
    <property type="project" value="UniProtKB-KW"/>
</dbReference>
<evidence type="ECO:0000256" key="2">
    <source>
        <dbReference type="ARBA" id="ARBA00004496"/>
    </source>
</evidence>
<feature type="compositionally biased region" description="Basic and acidic residues" evidence="13">
    <location>
        <begin position="184"/>
        <end position="213"/>
    </location>
</feature>
<feature type="compositionally biased region" description="Basic residues" evidence="13">
    <location>
        <begin position="214"/>
        <end position="226"/>
    </location>
</feature>
<dbReference type="GO" id="GO:0005634">
    <property type="term" value="C:nucleus"/>
    <property type="evidence" value="ECO:0007669"/>
    <property type="project" value="UniProtKB-SubCell"/>
</dbReference>
<feature type="compositionally biased region" description="Polar residues" evidence="13">
    <location>
        <begin position="461"/>
        <end position="493"/>
    </location>
</feature>
<feature type="region of interest" description="Disordered" evidence="13">
    <location>
        <begin position="635"/>
        <end position="675"/>
    </location>
</feature>
<feature type="compositionally biased region" description="Basic and acidic residues" evidence="13">
    <location>
        <begin position="120"/>
        <end position="150"/>
    </location>
</feature>
<keyword evidence="7" id="KW-0509">mRNA transport</keyword>
<dbReference type="GO" id="GO:0000184">
    <property type="term" value="P:nuclear-transcribed mRNA catabolic process, nonsense-mediated decay"/>
    <property type="evidence" value="ECO:0007669"/>
    <property type="project" value="UniProtKB-KW"/>
</dbReference>
<keyword evidence="9" id="KW-0694">RNA-binding</keyword>
<feature type="compositionally biased region" description="Acidic residues" evidence="13">
    <location>
        <begin position="73"/>
        <end position="93"/>
    </location>
</feature>
<dbReference type="SMART" id="SM01044">
    <property type="entry name" value="Btz"/>
    <property type="match status" value="1"/>
</dbReference>
<keyword evidence="5" id="KW-0963">Cytoplasm</keyword>
<feature type="compositionally biased region" description="Polar residues" evidence="13">
    <location>
        <begin position="635"/>
        <end position="650"/>
    </location>
</feature>
<keyword evidence="4" id="KW-0813">Transport</keyword>
<evidence type="ECO:0000256" key="8">
    <source>
        <dbReference type="ARBA" id="ARBA00022845"/>
    </source>
</evidence>
<dbReference type="PANTHER" id="PTHR46837">
    <property type="entry name" value="PROTEIN MLN51 HOMOLOG"/>
    <property type="match status" value="1"/>
</dbReference>
<evidence type="ECO:0000256" key="9">
    <source>
        <dbReference type="ARBA" id="ARBA00022884"/>
    </source>
</evidence>
<feature type="region of interest" description="Disordered" evidence="13">
    <location>
        <begin position="113"/>
        <end position="150"/>
    </location>
</feature>
<keyword evidence="17" id="KW-1185">Reference proteome</keyword>
<feature type="region of interest" description="Disordered" evidence="13">
    <location>
        <begin position="408"/>
        <end position="433"/>
    </location>
</feature>
<evidence type="ECO:0000256" key="4">
    <source>
        <dbReference type="ARBA" id="ARBA00022448"/>
    </source>
</evidence>
<keyword evidence="11" id="KW-0508">mRNA splicing</keyword>
<reference evidence="17" key="1">
    <citation type="submission" date="2024-07" db="EMBL/GenBank/DDBJ databases">
        <title>Two chromosome-level genome assemblies of Korean endemic species Abeliophyllum distichum and Forsythia ovata (Oleaceae).</title>
        <authorList>
            <person name="Jang H."/>
        </authorList>
    </citation>
    <scope>NUCLEOTIDE SEQUENCE [LARGE SCALE GENOMIC DNA]</scope>
</reference>
<dbReference type="InterPro" id="IPR018545">
    <property type="entry name" value="Btz_dom"/>
</dbReference>
<accession>A0ABD1VCA2</accession>
<dbReference type="Pfam" id="PF09405">
    <property type="entry name" value="Btz"/>
    <property type="match status" value="1"/>
</dbReference>
<feature type="transmembrane region" description="Helical" evidence="14">
    <location>
        <begin position="690"/>
        <end position="710"/>
    </location>
</feature>
<sequence>MSGKEMADEEEVEVEVEYESDPEEAKLSLKMRRREASDDEEEGEEEGERRENAVRPIESDGESEGQGAAAEYGEGEEEYEGEEYVQEEEEEYEGSGGVEVAVVAVEKIEEVNGGVEGELNEEKRGMRNDVNEKNDDSHMDDGQQEQKKEIEPYAVPMAGAFYMHDDRFRDNAGGRHRRTLGGRKLWESKDERKWGHDKFEELTTQEWHYEERRKTSRGRYRGRGRNRGSDRGYAQENRPKVYNNNNNQNSDNHQNNAVKGVRGRGPRRYQPSFKNYNEVPLTQNKQSVKSVEKPSRVNSGRTSAPMPSVESDAFPPRKQMFASNLSIASPPFYPSGSSTKDTTLPLKRDVQVGTTNRNVQPSIADKSFTLAQSSAMVRGKNIVDSIGMDTLYIDDSLSAVAEKPLNALQKLPSGPSSFNSTQPQQLRGQGRGTTSLTQMAYKPVSNNQVNRVPPATLLQTAQKNPGQSRGLSSPQASGQQFVQRPTSGSQASSPPKAVVPANSFETEELESLSDSSKSKTALDAKGKGSVKGGGRGSFLYGGVQVMGASGNMGSGHGDQNFPAFLPVMQFGRQHPGGGIGVPAVGMAFPGYVAQPQLGLGNSEMTWLPVLAGAAGTLGTTYSPYLSADGSYHARSSGQTSSAVATSSKETNTTKDNNEWNPMQRPEVANDDFGQRQKNPRRYTEMKFDHLLALCVLLFLIWSALGCRIIWDNLGICDKRLIMLLNLKNTAA</sequence>
<evidence type="ECO:0000256" key="11">
    <source>
        <dbReference type="ARBA" id="ARBA00023187"/>
    </source>
</evidence>
<name>A0ABD1VCA2_9LAMI</name>
<comment type="subcellular location">
    <subcellularLocation>
        <location evidence="2">Cytoplasm</location>
    </subcellularLocation>
    <subcellularLocation>
        <location evidence="1">Nucleus</location>
    </subcellularLocation>
</comment>
<dbReference type="PANTHER" id="PTHR46837:SF5">
    <property type="entry name" value="PROTEIN MLN51 HOMOLOG"/>
    <property type="match status" value="1"/>
</dbReference>